<gene>
    <name evidence="1" type="ORF">BC739_006757</name>
</gene>
<dbReference type="RefSeq" id="WP_182839451.1">
    <property type="nucleotide sequence ID" value="NZ_BAAABQ010000017.1"/>
</dbReference>
<name>A0ABR6BRJ6_9PSEU</name>
<evidence type="ECO:0000313" key="2">
    <source>
        <dbReference type="Proteomes" id="UP000517916"/>
    </source>
</evidence>
<protein>
    <submittedName>
        <fullName evidence="1">Uncharacterized protein</fullName>
    </submittedName>
</protein>
<organism evidence="1 2">
    <name type="scientific">Kutzneria viridogrisea</name>
    <dbReference type="NCBI Taxonomy" id="47990"/>
    <lineage>
        <taxon>Bacteria</taxon>
        <taxon>Bacillati</taxon>
        <taxon>Actinomycetota</taxon>
        <taxon>Actinomycetes</taxon>
        <taxon>Pseudonocardiales</taxon>
        <taxon>Pseudonocardiaceae</taxon>
        <taxon>Kutzneria</taxon>
    </lineage>
</organism>
<evidence type="ECO:0000313" key="1">
    <source>
        <dbReference type="EMBL" id="MBA8929539.1"/>
    </source>
</evidence>
<accession>A0ABR6BRJ6</accession>
<sequence length="246" mass="26801">MPTPNPPRLPASFLAQADGRWQRTVADIREAGYPLRTGPAGAFERREQAELNLIDLAEHLAYTRGQHQRVTRGDRVTVDTDGTTIVTTPEYWDTQIQQVKAALTAAARTAAETRGFRQYLVLRPTGQLLVQYSDTTIGQAVAEHVDTPLFDLIGGLRVWYSGARDAPFRDRNLIADAALIALDPEQHQHWTGTVALSLDAGGPGPVATTDSPLGRHLCELITQAQHGKLTPGCRCLDAIPGTDHQA</sequence>
<dbReference type="Proteomes" id="UP000517916">
    <property type="component" value="Unassembled WGS sequence"/>
</dbReference>
<keyword evidence="2" id="KW-1185">Reference proteome</keyword>
<dbReference type="EMBL" id="JACJID010000005">
    <property type="protein sequence ID" value="MBA8929539.1"/>
    <property type="molecule type" value="Genomic_DNA"/>
</dbReference>
<comment type="caution">
    <text evidence="1">The sequence shown here is derived from an EMBL/GenBank/DDBJ whole genome shotgun (WGS) entry which is preliminary data.</text>
</comment>
<reference evidence="1 2" key="1">
    <citation type="submission" date="2020-08" db="EMBL/GenBank/DDBJ databases">
        <title>Genomic Encyclopedia of Archaeal and Bacterial Type Strains, Phase II (KMG-II): from individual species to whole genera.</title>
        <authorList>
            <person name="Goeker M."/>
        </authorList>
    </citation>
    <scope>NUCLEOTIDE SEQUENCE [LARGE SCALE GENOMIC DNA]</scope>
    <source>
        <strain evidence="1 2">DSM 43850</strain>
    </source>
</reference>
<proteinExistence type="predicted"/>